<dbReference type="Gene3D" id="3.30.200.20">
    <property type="entry name" value="Phosphorylase Kinase, domain 1"/>
    <property type="match status" value="1"/>
</dbReference>
<dbReference type="SUPFAM" id="SSF56112">
    <property type="entry name" value="Protein kinase-like (PK-like)"/>
    <property type="match status" value="1"/>
</dbReference>
<dbReference type="Proteomes" id="UP000288096">
    <property type="component" value="Unassembled WGS sequence"/>
</dbReference>
<dbReference type="CDD" id="cd05154">
    <property type="entry name" value="ACAD10_11_N-like"/>
    <property type="match status" value="1"/>
</dbReference>
<dbReference type="InterPro" id="IPR011009">
    <property type="entry name" value="Kinase-like_dom_sf"/>
</dbReference>
<evidence type="ECO:0000313" key="3">
    <source>
        <dbReference type="Proteomes" id="UP000288096"/>
    </source>
</evidence>
<gene>
    <name evidence="2" type="ORF">DENIS_0143</name>
</gene>
<keyword evidence="3" id="KW-1185">Reference proteome</keyword>
<dbReference type="AlphaFoldDB" id="A0A401FQG1"/>
<accession>A0A401FQG1</accession>
<name>A0A401FQG1_9BACT</name>
<dbReference type="InterPro" id="IPR002575">
    <property type="entry name" value="Aminoglycoside_PTrfase"/>
</dbReference>
<dbReference type="InterPro" id="IPR008271">
    <property type="entry name" value="Ser/Thr_kinase_AS"/>
</dbReference>
<dbReference type="PANTHER" id="PTHR47829:SF1">
    <property type="entry name" value="HAD FAMILY PHOSPHATASE"/>
    <property type="match status" value="1"/>
</dbReference>
<dbReference type="InterPro" id="IPR052898">
    <property type="entry name" value="ACAD10-like"/>
</dbReference>
<evidence type="ECO:0000259" key="1">
    <source>
        <dbReference type="Pfam" id="PF01636"/>
    </source>
</evidence>
<dbReference type="Pfam" id="PF01636">
    <property type="entry name" value="APH"/>
    <property type="match status" value="1"/>
</dbReference>
<keyword evidence="2" id="KW-0808">Transferase</keyword>
<comment type="caution">
    <text evidence="2">The sequence shown here is derived from an EMBL/GenBank/DDBJ whole genome shotgun (WGS) entry which is preliminary data.</text>
</comment>
<dbReference type="PROSITE" id="PS00108">
    <property type="entry name" value="PROTEIN_KINASE_ST"/>
    <property type="match status" value="1"/>
</dbReference>
<dbReference type="PANTHER" id="PTHR47829">
    <property type="entry name" value="HYDROLASE, PUTATIVE (AFU_ORTHOLOGUE AFUA_1G12880)-RELATED"/>
    <property type="match status" value="1"/>
</dbReference>
<evidence type="ECO:0000313" key="2">
    <source>
        <dbReference type="EMBL" id="GBC59207.1"/>
    </source>
</evidence>
<dbReference type="EMBL" id="BEXT01000001">
    <property type="protein sequence ID" value="GBC59207.1"/>
    <property type="molecule type" value="Genomic_DNA"/>
</dbReference>
<organism evidence="2 3">
    <name type="scientific">Desulfonema ishimotonii</name>
    <dbReference type="NCBI Taxonomy" id="45657"/>
    <lineage>
        <taxon>Bacteria</taxon>
        <taxon>Pseudomonadati</taxon>
        <taxon>Thermodesulfobacteriota</taxon>
        <taxon>Desulfobacteria</taxon>
        <taxon>Desulfobacterales</taxon>
        <taxon>Desulfococcaceae</taxon>
        <taxon>Desulfonema</taxon>
    </lineage>
</organism>
<dbReference type="RefSeq" id="WP_124326735.1">
    <property type="nucleotide sequence ID" value="NZ_BEXT01000001.1"/>
</dbReference>
<reference evidence="3" key="2">
    <citation type="submission" date="2019-01" db="EMBL/GenBank/DDBJ databases">
        <title>Genome sequence of Desulfonema ishimotonii strain Tokyo 01.</title>
        <authorList>
            <person name="Fukui M."/>
        </authorList>
    </citation>
    <scope>NUCLEOTIDE SEQUENCE [LARGE SCALE GENOMIC DNA]</scope>
    <source>
        <strain evidence="3">Tokyo 01</strain>
    </source>
</reference>
<dbReference type="GO" id="GO:0004672">
    <property type="term" value="F:protein kinase activity"/>
    <property type="evidence" value="ECO:0007669"/>
    <property type="project" value="InterPro"/>
</dbReference>
<sequence>MEYTDRATDIRPGEELDAARLEAFLKDSVSGLEGNLAVRQFPSGHSNLTYLVTVGETEMVLRRPPFGTKAKSAHDMGREYKILSALQPVFPYVPKPLAYTEDDAVMGCPFYVMERINGIILRKDIPAGMNLEPSQVRRLFERLAEVQFELHSLDYKKIGLGDFGKPEGYVERQVSGWSRRYRNARTPDAPDCEAVMEWLAAHMPPDSDRPGIIHNDFKFDNVVLAKDAPLKIIGVLDWEMATVGDPLMDLGSTLGYWVEKDDPPEAQLMRTLPTDADGAMTRKEMVACYEKLSGRAIDHFDFYHCFGLFRLAVIAQQIYYRYYHGQTSDERFKMLVFGVRMLEKAALRVIEASCR</sequence>
<dbReference type="OrthoDB" id="3806873at2"/>
<dbReference type="InterPro" id="IPR041726">
    <property type="entry name" value="ACAD10_11_N"/>
</dbReference>
<dbReference type="Gene3D" id="3.90.1200.10">
    <property type="match status" value="1"/>
</dbReference>
<proteinExistence type="predicted"/>
<protein>
    <submittedName>
        <fullName evidence="2">Aminoglycoside phosphotransferase</fullName>
    </submittedName>
</protein>
<feature type="domain" description="Aminoglycoside phosphotransferase" evidence="1">
    <location>
        <begin position="38"/>
        <end position="266"/>
    </location>
</feature>
<reference evidence="3" key="1">
    <citation type="submission" date="2017-11" db="EMBL/GenBank/DDBJ databases">
        <authorList>
            <person name="Watanabe M."/>
            <person name="Kojima H."/>
        </authorList>
    </citation>
    <scope>NUCLEOTIDE SEQUENCE [LARGE SCALE GENOMIC DNA]</scope>
    <source>
        <strain evidence="3">Tokyo 01</strain>
    </source>
</reference>